<name>A0A1S2VBX5_9BACT</name>
<accession>A0A1S2VBX5</accession>
<evidence type="ECO:0000313" key="2">
    <source>
        <dbReference type="Proteomes" id="UP000181790"/>
    </source>
</evidence>
<dbReference type="Proteomes" id="UP000181790">
    <property type="component" value="Unassembled WGS sequence"/>
</dbReference>
<proteinExistence type="predicted"/>
<dbReference type="AlphaFoldDB" id="A0A1S2VBX5"/>
<dbReference type="EMBL" id="MORL01000027">
    <property type="protein sequence ID" value="OIN56192.1"/>
    <property type="molecule type" value="Genomic_DNA"/>
</dbReference>
<keyword evidence="2" id="KW-1185">Reference proteome</keyword>
<protein>
    <submittedName>
        <fullName evidence="1">Uncharacterized protein</fullName>
    </submittedName>
</protein>
<reference evidence="1 2" key="1">
    <citation type="submission" date="2016-10" db="EMBL/GenBank/DDBJ databases">
        <title>Arsenicibacter rosenii gen. nov., sp. nov., an efficient arsenic-methylating bacterium isolated from an arsenic-contaminated paddy soil.</title>
        <authorList>
            <person name="Huang K."/>
        </authorList>
    </citation>
    <scope>NUCLEOTIDE SEQUENCE [LARGE SCALE GENOMIC DNA]</scope>
    <source>
        <strain evidence="1 2">SM-1</strain>
    </source>
</reference>
<gene>
    <name evidence="1" type="ORF">BLX24_26330</name>
</gene>
<organism evidence="1 2">
    <name type="scientific">Arsenicibacter rosenii</name>
    <dbReference type="NCBI Taxonomy" id="1750698"/>
    <lineage>
        <taxon>Bacteria</taxon>
        <taxon>Pseudomonadati</taxon>
        <taxon>Bacteroidota</taxon>
        <taxon>Cytophagia</taxon>
        <taxon>Cytophagales</taxon>
        <taxon>Spirosomataceae</taxon>
        <taxon>Arsenicibacter</taxon>
    </lineage>
</organism>
<sequence length="84" mass="9396">MNSLQVIKIPETIQRLKGLGQTFELVSLTNRSFQNTVIALNMGVLFGGSWFGKILNHISITKISLHHIGHKLTPIIVADIKMSW</sequence>
<evidence type="ECO:0000313" key="1">
    <source>
        <dbReference type="EMBL" id="OIN56192.1"/>
    </source>
</evidence>
<comment type="caution">
    <text evidence="1">The sequence shown here is derived from an EMBL/GenBank/DDBJ whole genome shotgun (WGS) entry which is preliminary data.</text>
</comment>